<organism evidence="1">
    <name type="scientific">Lepeophtheirus salmonis</name>
    <name type="common">Salmon louse</name>
    <name type="synonym">Caligus salmonis</name>
    <dbReference type="NCBI Taxonomy" id="72036"/>
    <lineage>
        <taxon>Eukaryota</taxon>
        <taxon>Metazoa</taxon>
        <taxon>Ecdysozoa</taxon>
        <taxon>Arthropoda</taxon>
        <taxon>Crustacea</taxon>
        <taxon>Multicrustacea</taxon>
        <taxon>Hexanauplia</taxon>
        <taxon>Copepoda</taxon>
        <taxon>Siphonostomatoida</taxon>
        <taxon>Caligidae</taxon>
        <taxon>Lepeophtheirus</taxon>
    </lineage>
</organism>
<proteinExistence type="predicted"/>
<name>A0A0K2U342_LEPSM</name>
<evidence type="ECO:0000313" key="1">
    <source>
        <dbReference type="EMBL" id="CDW32628.1"/>
    </source>
</evidence>
<sequence>MNHHCENSIDSNFSKKLEDYSTLIAKNVLKEIFEEERKKNNLEEVSAMLPDLQNIDLKDALYDVSNALINERTKCLYWMKKYNFERNQRHILSLEIDECRIKAKHSLSELIEKGGEVNEVTLLYKSELSRLQILESALRIEKENIMRLMTQVNLERCE</sequence>
<reference evidence="1" key="1">
    <citation type="submission" date="2014-05" db="EMBL/GenBank/DDBJ databases">
        <authorList>
            <person name="Chronopoulou M."/>
        </authorList>
    </citation>
    <scope>NUCLEOTIDE SEQUENCE</scope>
    <source>
        <tissue evidence="1">Whole organism</tissue>
    </source>
</reference>
<protein>
    <submittedName>
        <fullName evidence="1">Uncharacterized protein</fullName>
    </submittedName>
</protein>
<accession>A0A0K2U342</accession>
<dbReference type="AlphaFoldDB" id="A0A0K2U342"/>
<dbReference type="EMBL" id="HACA01015267">
    <property type="protein sequence ID" value="CDW32628.1"/>
    <property type="molecule type" value="Transcribed_RNA"/>
</dbReference>